<feature type="domain" description="Transposase IS116/IS110/IS902 C-terminal" evidence="4">
    <location>
        <begin position="187"/>
        <end position="248"/>
    </location>
</feature>
<dbReference type="PANTHER" id="PTHR33055">
    <property type="entry name" value="TRANSPOSASE FOR INSERTION SEQUENCE ELEMENT IS1111A"/>
    <property type="match status" value="1"/>
</dbReference>
<protein>
    <submittedName>
        <fullName evidence="5">IS110 family transposase</fullName>
    </submittedName>
</protein>
<dbReference type="Pfam" id="PF01548">
    <property type="entry name" value="DEDD_Tnp_IS110"/>
    <property type="match status" value="1"/>
</dbReference>
<dbReference type="GO" id="GO:0004803">
    <property type="term" value="F:transposase activity"/>
    <property type="evidence" value="ECO:0007669"/>
    <property type="project" value="InterPro"/>
</dbReference>
<dbReference type="NCBIfam" id="NF033542">
    <property type="entry name" value="transpos_IS110"/>
    <property type="match status" value="1"/>
</dbReference>
<dbReference type="EMBL" id="QLAG01000074">
    <property type="protein sequence ID" value="TLX58004.1"/>
    <property type="molecule type" value="Genomic_DNA"/>
</dbReference>
<dbReference type="GO" id="GO:0006313">
    <property type="term" value="P:DNA transposition"/>
    <property type="evidence" value="ECO:0007669"/>
    <property type="project" value="InterPro"/>
</dbReference>
<feature type="non-terminal residue" evidence="5">
    <location>
        <position position="248"/>
    </location>
</feature>
<evidence type="ECO:0000256" key="1">
    <source>
        <dbReference type="SAM" id="Coils"/>
    </source>
</evidence>
<dbReference type="PANTHER" id="PTHR33055:SF13">
    <property type="entry name" value="TRANSPOSASE"/>
    <property type="match status" value="1"/>
</dbReference>
<feature type="coiled-coil region" evidence="1">
    <location>
        <begin position="123"/>
        <end position="180"/>
    </location>
</feature>
<evidence type="ECO:0000259" key="3">
    <source>
        <dbReference type="Pfam" id="PF01548"/>
    </source>
</evidence>
<proteinExistence type="predicted"/>
<dbReference type="InterPro" id="IPR002525">
    <property type="entry name" value="Transp_IS110-like_N"/>
</dbReference>
<comment type="caution">
    <text evidence="5">The sequence shown here is derived from an EMBL/GenBank/DDBJ whole genome shotgun (WGS) entry which is preliminary data.</text>
</comment>
<dbReference type="InterPro" id="IPR047650">
    <property type="entry name" value="Transpos_IS110"/>
</dbReference>
<dbReference type="RefSeq" id="WP_158295361.1">
    <property type="nucleotide sequence ID" value="NZ_QLAG01000074.1"/>
</dbReference>
<gene>
    <name evidence="5" type="ORF">DN820_22285</name>
</gene>
<name>A0A5R9Q957_9GAMM</name>
<keyword evidence="1" id="KW-0175">Coiled coil</keyword>
<dbReference type="AlphaFoldDB" id="A0A5R9Q957"/>
<dbReference type="InterPro" id="IPR003346">
    <property type="entry name" value="Transposase_20"/>
</dbReference>
<accession>A0A5R9Q957</accession>
<evidence type="ECO:0000256" key="2">
    <source>
        <dbReference type="SAM" id="MobiDB-lite"/>
    </source>
</evidence>
<evidence type="ECO:0000259" key="4">
    <source>
        <dbReference type="Pfam" id="PF02371"/>
    </source>
</evidence>
<organism evidence="5 6">
    <name type="scientific">Stutzerimonas nosocomialis</name>
    <dbReference type="NCBI Taxonomy" id="1056496"/>
    <lineage>
        <taxon>Bacteria</taxon>
        <taxon>Pseudomonadati</taxon>
        <taxon>Pseudomonadota</taxon>
        <taxon>Gammaproteobacteria</taxon>
        <taxon>Pseudomonadales</taxon>
        <taxon>Pseudomonadaceae</taxon>
        <taxon>Stutzerimonas</taxon>
    </lineage>
</organism>
<reference evidence="5 6" key="1">
    <citation type="journal article" date="2017" name="Eur. J. Clin. Microbiol. Infect. Dis.">
        <title>Uncommonly isolated clinical Pseudomonas: identification and phylogenetic assignation.</title>
        <authorList>
            <person name="Mulet M."/>
            <person name="Gomila M."/>
            <person name="Ramirez A."/>
            <person name="Cardew S."/>
            <person name="Moore E.R."/>
            <person name="Lalucat J."/>
            <person name="Garcia-Valdes E."/>
        </authorList>
    </citation>
    <scope>NUCLEOTIDE SEQUENCE [LARGE SCALE GENOMIC DNA]</scope>
    <source>
        <strain evidence="5 6">SD129</strain>
    </source>
</reference>
<sequence length="248" mass="27183">MISWVGIDISKATLAVWIRPEGMSFEVPNVPEGHQALLERLAEKSVQRIVLEATGGYERALMNCLVEAGHEVVRLNPRRARAFATAMGKLAKTDPIDAAVLAHMAQVIEAPASKIPTLQQQLLRELVQRREHLVQQRDDERRRLAQTCSSAVRASLQQCIDHLQQQIRQLDQAVAEATYAVGGEQTERLLEIAGIGPVTVASLLAYLPELGHLNRRQIAALAGLAPYNSDSGQQAGKRSIRGGRAAIR</sequence>
<keyword evidence="6" id="KW-1185">Reference proteome</keyword>
<dbReference type="Pfam" id="PF02371">
    <property type="entry name" value="Transposase_20"/>
    <property type="match status" value="1"/>
</dbReference>
<evidence type="ECO:0000313" key="5">
    <source>
        <dbReference type="EMBL" id="TLX58004.1"/>
    </source>
</evidence>
<dbReference type="Proteomes" id="UP000306753">
    <property type="component" value="Unassembled WGS sequence"/>
</dbReference>
<feature type="domain" description="Transposase IS110-like N-terminal" evidence="3">
    <location>
        <begin position="5"/>
        <end position="147"/>
    </location>
</feature>
<evidence type="ECO:0000313" key="6">
    <source>
        <dbReference type="Proteomes" id="UP000306753"/>
    </source>
</evidence>
<feature type="region of interest" description="Disordered" evidence="2">
    <location>
        <begin position="228"/>
        <end position="248"/>
    </location>
</feature>
<dbReference type="GO" id="GO:0003677">
    <property type="term" value="F:DNA binding"/>
    <property type="evidence" value="ECO:0007669"/>
    <property type="project" value="InterPro"/>
</dbReference>